<dbReference type="Proteomes" id="UP000190389">
    <property type="component" value="Unassembled WGS sequence"/>
</dbReference>
<dbReference type="OrthoDB" id="398700at2"/>
<accession>A0A1T4MF79</accession>
<keyword evidence="2" id="KW-1185">Reference proteome</keyword>
<evidence type="ECO:0000313" key="1">
    <source>
        <dbReference type="EMBL" id="SJZ65573.1"/>
    </source>
</evidence>
<dbReference type="RefSeq" id="WP_078747383.1">
    <property type="nucleotide sequence ID" value="NZ_CP137850.1"/>
</dbReference>
<dbReference type="EMBL" id="FUXF01000042">
    <property type="protein sequence ID" value="SJZ65573.1"/>
    <property type="molecule type" value="Genomic_DNA"/>
</dbReference>
<gene>
    <name evidence="1" type="ORF">SAMN02745154_00697</name>
</gene>
<proteinExistence type="predicted"/>
<protein>
    <submittedName>
        <fullName evidence="1">Uncharacterized protein</fullName>
    </submittedName>
</protein>
<dbReference type="AlphaFoldDB" id="A0A1T4MF79"/>
<reference evidence="2" key="1">
    <citation type="submission" date="2017-02" db="EMBL/GenBank/DDBJ databases">
        <authorList>
            <person name="Varghese N."/>
            <person name="Submissions S."/>
        </authorList>
    </citation>
    <scope>NUCLEOTIDE SEQUENCE [LARGE SCALE GENOMIC DNA]</scope>
    <source>
        <strain evidence="2">ATCC 27862</strain>
    </source>
</reference>
<name>A0A1T4MF79_9BACT</name>
<organism evidence="1 2">
    <name type="scientific">Mycoplasmopsis verecunda</name>
    <dbReference type="NCBI Taxonomy" id="171291"/>
    <lineage>
        <taxon>Bacteria</taxon>
        <taxon>Bacillati</taxon>
        <taxon>Mycoplasmatota</taxon>
        <taxon>Mycoplasmoidales</taxon>
        <taxon>Metamycoplasmataceae</taxon>
        <taxon>Mycoplasmopsis</taxon>
    </lineage>
</organism>
<sequence length="278" mass="32044">MFKTDGSPHKSGVNGEIALLKFLNNPSNFTYLSRLFSKYYFHNIEKPFKFILKGGTQNRADLYCENNNISLSVKTKKFTNNKYHGTFDLLNTSMILKYTELNNFKFNKALGKYEAILKKIQTENITNRQAVDPLINDSINNILISLDGSVISKMFTSIHRLEKDVIDVIRDYTNDINDDISLDDLHFLDKNWLKKEAALLEDTDSFQTQNKSIRLLYSTGTKSPFRLRVALNNGITALLVMLNVMPKVQNKNSKSVLTFKIQVDDISYLVQKYEKRID</sequence>
<evidence type="ECO:0000313" key="2">
    <source>
        <dbReference type="Proteomes" id="UP000190389"/>
    </source>
</evidence>